<organism evidence="2">
    <name type="scientific">Octopus bimaculoides</name>
    <name type="common">California two-spotted octopus</name>
    <dbReference type="NCBI Taxonomy" id="37653"/>
    <lineage>
        <taxon>Eukaryota</taxon>
        <taxon>Metazoa</taxon>
        <taxon>Spiralia</taxon>
        <taxon>Lophotrochozoa</taxon>
        <taxon>Mollusca</taxon>
        <taxon>Cephalopoda</taxon>
        <taxon>Coleoidea</taxon>
        <taxon>Octopodiformes</taxon>
        <taxon>Octopoda</taxon>
        <taxon>Incirrata</taxon>
        <taxon>Octopodidae</taxon>
        <taxon>Octopus</taxon>
    </lineage>
</organism>
<name>A0A0L8HRF7_OCTBM</name>
<feature type="transmembrane region" description="Helical" evidence="1">
    <location>
        <begin position="71"/>
        <end position="95"/>
    </location>
</feature>
<keyword evidence="1" id="KW-0812">Transmembrane</keyword>
<dbReference type="EMBL" id="KQ417569">
    <property type="protein sequence ID" value="KOF91340.1"/>
    <property type="molecule type" value="Genomic_DNA"/>
</dbReference>
<reference evidence="2" key="1">
    <citation type="submission" date="2015-07" db="EMBL/GenBank/DDBJ databases">
        <title>MeaNS - Measles Nucleotide Surveillance Program.</title>
        <authorList>
            <person name="Tran T."/>
            <person name="Druce J."/>
        </authorList>
    </citation>
    <scope>NUCLEOTIDE SEQUENCE</scope>
    <source>
        <strain evidence="2">UCB-OBI-ISO-001</strain>
        <tissue evidence="2">Gonad</tissue>
    </source>
</reference>
<keyword evidence="1" id="KW-1133">Transmembrane helix</keyword>
<evidence type="ECO:0000313" key="2">
    <source>
        <dbReference type="EMBL" id="KOF91340.1"/>
    </source>
</evidence>
<evidence type="ECO:0000256" key="1">
    <source>
        <dbReference type="SAM" id="Phobius"/>
    </source>
</evidence>
<feature type="transmembrane region" description="Helical" evidence="1">
    <location>
        <begin position="36"/>
        <end position="59"/>
    </location>
</feature>
<gene>
    <name evidence="2" type="ORF">OCBIM_22009192mg</name>
</gene>
<proteinExistence type="predicted"/>
<dbReference type="AlphaFoldDB" id="A0A0L8HRF7"/>
<keyword evidence="1" id="KW-0472">Membrane</keyword>
<accession>A0A0L8HRF7</accession>
<sequence length="98" mass="12309">MSFLFLPQSFLLLLNFLLTHFFFCYCASLIHTSTSSLSLFYFIFLWFFYIFIFSFYICFSLKKNIFFISKLFNFVHRIFVFSFLFLFIYFFLYYLKKW</sequence>
<protein>
    <submittedName>
        <fullName evidence="2">Uncharacterized protein</fullName>
    </submittedName>
</protein>